<dbReference type="AlphaFoldDB" id="A0A2G5HPQ3"/>
<accession>A0A2G5HPQ3</accession>
<dbReference type="EMBL" id="LKMD01000104">
    <property type="protein sequence ID" value="PIA94526.1"/>
    <property type="molecule type" value="Genomic_DNA"/>
</dbReference>
<evidence type="ECO:0000313" key="3">
    <source>
        <dbReference type="Proteomes" id="UP000230605"/>
    </source>
</evidence>
<dbReference type="Proteomes" id="UP000230605">
    <property type="component" value="Chromosome 6"/>
</dbReference>
<protein>
    <submittedName>
        <fullName evidence="2">Uncharacterized protein</fullName>
    </submittedName>
</protein>
<keyword evidence="1" id="KW-0732">Signal</keyword>
<evidence type="ECO:0000313" key="2">
    <source>
        <dbReference type="EMBL" id="PIA94526.1"/>
    </source>
</evidence>
<proteinExistence type="predicted"/>
<dbReference type="OrthoDB" id="3644286at2759"/>
<name>A0A2G5HPQ3_CERBT</name>
<organism evidence="2 3">
    <name type="scientific">Cercospora beticola</name>
    <name type="common">Sugarbeet leaf spot fungus</name>
    <dbReference type="NCBI Taxonomy" id="122368"/>
    <lineage>
        <taxon>Eukaryota</taxon>
        <taxon>Fungi</taxon>
        <taxon>Dikarya</taxon>
        <taxon>Ascomycota</taxon>
        <taxon>Pezizomycotina</taxon>
        <taxon>Dothideomycetes</taxon>
        <taxon>Dothideomycetidae</taxon>
        <taxon>Mycosphaerellales</taxon>
        <taxon>Mycosphaerellaceae</taxon>
        <taxon>Cercospora</taxon>
    </lineage>
</organism>
<sequence>MGNSVLLAALWLVPSSMAVFKSVFQVGPTLDELTFHSPDELPRLPSPVLNNTMMNITFSDPRTAECGRSPDMSSEAATIIVRIGGYDEPVCMDLDEVFMNPNITYALPSDPPASAMQFDGVRYSLLNSSGSEAPSWSPNSFNYSQIFYTQRRADPNQQDTDSERLGNLWLRVFSEPGCPGNGTNENAGNWYSWNCENEAGLCSTLPFSAKSILVSSLEYGQHPGDKGGCVNAVMSNKGVNGAASVSSRVGLTVMVSAAVAVLLAV</sequence>
<evidence type="ECO:0000256" key="1">
    <source>
        <dbReference type="SAM" id="SignalP"/>
    </source>
</evidence>
<feature type="signal peptide" evidence="1">
    <location>
        <begin position="1"/>
        <end position="18"/>
    </location>
</feature>
<reference evidence="2 3" key="1">
    <citation type="submission" date="2015-10" db="EMBL/GenBank/DDBJ databases">
        <title>The cercosporin biosynthetic gene cluster was horizontally transferred to several fungal lineages and shown to be expanded in Cercospora beticola based on microsynteny with recipient genomes.</title>
        <authorList>
            <person name="De Jonge R."/>
            <person name="Ebert M.K."/>
            <person name="Suttle J.C."/>
            <person name="Jurick Ii W.M."/>
            <person name="Secor G.A."/>
            <person name="Thomma B.P."/>
            <person name="Van De Peer Y."/>
            <person name="Bolton M.D."/>
        </authorList>
    </citation>
    <scope>NUCLEOTIDE SEQUENCE [LARGE SCALE GENOMIC DNA]</scope>
    <source>
        <strain evidence="2 3">09-40</strain>
    </source>
</reference>
<feature type="chain" id="PRO_5013727567" evidence="1">
    <location>
        <begin position="19"/>
        <end position="265"/>
    </location>
</feature>
<comment type="caution">
    <text evidence="2">The sequence shown here is derived from an EMBL/GenBank/DDBJ whole genome shotgun (WGS) entry which is preliminary data.</text>
</comment>
<gene>
    <name evidence="2" type="ORF">CB0940_08757</name>
</gene>